<sequence>MQVNDLPVPPLLHFSCSILTISTFGSAPFQCRQGNCLPLY</sequence>
<organism evidence="1 2">
    <name type="scientific">Brucella grignonensis</name>
    <dbReference type="NCBI Taxonomy" id="94627"/>
    <lineage>
        <taxon>Bacteria</taxon>
        <taxon>Pseudomonadati</taxon>
        <taxon>Pseudomonadota</taxon>
        <taxon>Alphaproteobacteria</taxon>
        <taxon>Hyphomicrobiales</taxon>
        <taxon>Brucellaceae</taxon>
        <taxon>Brucella/Ochrobactrum group</taxon>
        <taxon>Brucella</taxon>
    </lineage>
</organism>
<keyword evidence="2" id="KW-1185">Reference proteome</keyword>
<name>A0A256FPT2_9HYPH</name>
<protein>
    <submittedName>
        <fullName evidence="1">Uncharacterized protein</fullName>
    </submittedName>
</protein>
<dbReference type="AlphaFoldDB" id="A0A256FPT2"/>
<evidence type="ECO:0000313" key="1">
    <source>
        <dbReference type="EMBL" id="OYR16746.1"/>
    </source>
</evidence>
<comment type="caution">
    <text evidence="1">The sequence shown here is derived from an EMBL/GenBank/DDBJ whole genome shotgun (WGS) entry which is preliminary data.</text>
</comment>
<reference evidence="1 2" key="1">
    <citation type="submission" date="2017-07" db="EMBL/GenBank/DDBJ databases">
        <title>Phylogenetic study on the rhizospheric bacterium Ochrobactrum sp. A44.</title>
        <authorList>
            <person name="Krzyzanowska D.M."/>
            <person name="Ossowicki A."/>
            <person name="Rajewska M."/>
            <person name="Maciag T."/>
            <person name="Kaczynski Z."/>
            <person name="Czerwicka M."/>
            <person name="Jafra S."/>
        </authorList>
    </citation>
    <scope>NUCLEOTIDE SEQUENCE [LARGE SCALE GENOMIC DNA]</scope>
    <source>
        <strain evidence="1 2">OgA9a</strain>
    </source>
</reference>
<evidence type="ECO:0000313" key="2">
    <source>
        <dbReference type="Proteomes" id="UP000216478"/>
    </source>
</evidence>
<accession>A0A256FPT2</accession>
<dbReference type="Proteomes" id="UP000216478">
    <property type="component" value="Unassembled WGS sequence"/>
</dbReference>
<gene>
    <name evidence="1" type="ORF">CEV33_4276</name>
</gene>
<dbReference type="EMBL" id="NNRL01000150">
    <property type="protein sequence ID" value="OYR16746.1"/>
    <property type="molecule type" value="Genomic_DNA"/>
</dbReference>
<proteinExistence type="predicted"/>